<feature type="compositionally biased region" description="Basic residues" evidence="1">
    <location>
        <begin position="273"/>
        <end position="288"/>
    </location>
</feature>
<dbReference type="AlphaFoldDB" id="A0A0F9HZZ8"/>
<organism evidence="2">
    <name type="scientific">marine sediment metagenome</name>
    <dbReference type="NCBI Taxonomy" id="412755"/>
    <lineage>
        <taxon>unclassified sequences</taxon>
        <taxon>metagenomes</taxon>
        <taxon>ecological metagenomes</taxon>
    </lineage>
</organism>
<protein>
    <submittedName>
        <fullName evidence="2">Uncharacterized protein</fullName>
    </submittedName>
</protein>
<feature type="region of interest" description="Disordered" evidence="1">
    <location>
        <begin position="223"/>
        <end position="296"/>
    </location>
</feature>
<comment type="caution">
    <text evidence="2">The sequence shown here is derived from an EMBL/GenBank/DDBJ whole genome shotgun (WGS) entry which is preliminary data.</text>
</comment>
<evidence type="ECO:0000256" key="1">
    <source>
        <dbReference type="SAM" id="MobiDB-lite"/>
    </source>
</evidence>
<name>A0A0F9HZZ8_9ZZZZ</name>
<feature type="compositionally biased region" description="Basic residues" evidence="1">
    <location>
        <begin position="235"/>
        <end position="266"/>
    </location>
</feature>
<reference evidence="2" key="1">
    <citation type="journal article" date="2015" name="Nature">
        <title>Complex archaea that bridge the gap between prokaryotes and eukaryotes.</title>
        <authorList>
            <person name="Spang A."/>
            <person name="Saw J.H."/>
            <person name="Jorgensen S.L."/>
            <person name="Zaremba-Niedzwiedzka K."/>
            <person name="Martijn J."/>
            <person name="Lind A.E."/>
            <person name="van Eijk R."/>
            <person name="Schleper C."/>
            <person name="Guy L."/>
            <person name="Ettema T.J."/>
        </authorList>
    </citation>
    <scope>NUCLEOTIDE SEQUENCE</scope>
</reference>
<evidence type="ECO:0000313" key="2">
    <source>
        <dbReference type="EMBL" id="KKL87215.1"/>
    </source>
</evidence>
<dbReference type="EMBL" id="LAZR01020896">
    <property type="protein sequence ID" value="KKL87215.1"/>
    <property type="molecule type" value="Genomic_DNA"/>
</dbReference>
<sequence>MSIIKRKRIIRKPIPGEKLISRTTKRLLKRFDDGKITSRQLRLLDDAIRVETKGAGNLLERSFFADPRGRFRPSRLGISTQKDASLLDILKGDFTFKTPKPQILVFENVKVAKFPKALKDISKALKSGKALTKSQAKRLLNWQSKKTGRFKPIGALSREPEITLAAGEIIKKVKRVGTTIINGKRVPIVQVKVVKPSISIKNLLKKARSGKITVKELKQLRNKLKKETGFTSRLSRSRRLKPKRPPRRPPKRPPKRPPRRPPKRPPKAPPRPIPKRRKVKRKKRRGKPRPGYNVFARPLKKRGQKKIPKQIKVNRKPLSKNRARDVRNYITDTSLSRTGSIRPSRGKARKTKIRVPVGYAKRTSKKFRRHRRVRGKRRPLPRGKVIERRRHLLDTRQEKQKISLRRRIRQITPRRKPIKSRGTKRRQSTRRSIRKPVRRPSGRRRQRITGARRKQMLRNLSKARRVRAANLRRRPIKRKQIKRRTPKRRR</sequence>
<accession>A0A0F9HZZ8</accession>
<gene>
    <name evidence="2" type="ORF">LCGC14_1936930</name>
</gene>
<feature type="region of interest" description="Disordered" evidence="1">
    <location>
        <begin position="411"/>
        <end position="490"/>
    </location>
</feature>
<proteinExistence type="predicted"/>